<dbReference type="Proteomes" id="UP001162834">
    <property type="component" value="Chromosome"/>
</dbReference>
<evidence type="ECO:0000313" key="5">
    <source>
        <dbReference type="EMBL" id="UGS38855.1"/>
    </source>
</evidence>
<dbReference type="AlphaFoldDB" id="A0A9E6Y2J4"/>
<dbReference type="Pfam" id="PF13649">
    <property type="entry name" value="Methyltransf_25"/>
    <property type="match status" value="1"/>
</dbReference>
<dbReference type="InterPro" id="IPR029063">
    <property type="entry name" value="SAM-dependent_MTases_sf"/>
</dbReference>
<name>A0A9E6Y2J4_9ACTN</name>
<dbReference type="KEGG" id="sbae:DSM104329_05285"/>
<dbReference type="InterPro" id="IPR041698">
    <property type="entry name" value="Methyltransf_25"/>
</dbReference>
<evidence type="ECO:0000256" key="1">
    <source>
        <dbReference type="ARBA" id="ARBA00022603"/>
    </source>
</evidence>
<proteinExistence type="predicted"/>
<organism evidence="5 6">
    <name type="scientific">Capillimicrobium parvum</name>
    <dbReference type="NCBI Taxonomy" id="2884022"/>
    <lineage>
        <taxon>Bacteria</taxon>
        <taxon>Bacillati</taxon>
        <taxon>Actinomycetota</taxon>
        <taxon>Thermoleophilia</taxon>
        <taxon>Solirubrobacterales</taxon>
        <taxon>Capillimicrobiaceae</taxon>
        <taxon>Capillimicrobium</taxon>
    </lineage>
</organism>
<evidence type="ECO:0000313" key="6">
    <source>
        <dbReference type="Proteomes" id="UP001162834"/>
    </source>
</evidence>
<dbReference type="GO" id="GO:0032259">
    <property type="term" value="P:methylation"/>
    <property type="evidence" value="ECO:0007669"/>
    <property type="project" value="UniProtKB-KW"/>
</dbReference>
<dbReference type="GO" id="GO:0016279">
    <property type="term" value="F:protein-lysine N-methyltransferase activity"/>
    <property type="evidence" value="ECO:0007669"/>
    <property type="project" value="InterPro"/>
</dbReference>
<evidence type="ECO:0000256" key="2">
    <source>
        <dbReference type="ARBA" id="ARBA00022679"/>
    </source>
</evidence>
<dbReference type="EMBL" id="CP087164">
    <property type="protein sequence ID" value="UGS38855.1"/>
    <property type="molecule type" value="Genomic_DNA"/>
</dbReference>
<dbReference type="Gene3D" id="3.40.50.150">
    <property type="entry name" value="Vaccinia Virus protein VP39"/>
    <property type="match status" value="1"/>
</dbReference>
<keyword evidence="1" id="KW-0489">Methyltransferase</keyword>
<dbReference type="PANTHER" id="PTHR13610">
    <property type="entry name" value="METHYLTRANSFERASE DOMAIN-CONTAINING PROTEIN"/>
    <property type="match status" value="1"/>
</dbReference>
<dbReference type="CDD" id="cd02440">
    <property type="entry name" value="AdoMet_MTases"/>
    <property type="match status" value="1"/>
</dbReference>
<dbReference type="SUPFAM" id="SSF53335">
    <property type="entry name" value="S-adenosyl-L-methionine-dependent methyltransferases"/>
    <property type="match status" value="1"/>
</dbReference>
<keyword evidence="2" id="KW-0808">Transferase</keyword>
<reference evidence="5" key="1">
    <citation type="journal article" date="2022" name="Int. J. Syst. Evol. Microbiol.">
        <title>Pseudomonas aegrilactucae sp. nov. and Pseudomonas morbosilactucae sp. nov., pathogens causing bacterial rot of lettuce in Japan.</title>
        <authorList>
            <person name="Sawada H."/>
            <person name="Fujikawa T."/>
            <person name="Satou M."/>
        </authorList>
    </citation>
    <scope>NUCLEOTIDE SEQUENCE</scope>
    <source>
        <strain evidence="5">0166_1</strain>
    </source>
</reference>
<accession>A0A9E6Y2J4</accession>
<evidence type="ECO:0000259" key="4">
    <source>
        <dbReference type="Pfam" id="PF13649"/>
    </source>
</evidence>
<feature type="domain" description="Methyltransferase" evidence="4">
    <location>
        <begin position="73"/>
        <end position="147"/>
    </location>
</feature>
<keyword evidence="3" id="KW-0949">S-adenosyl-L-methionine</keyword>
<sequence length="218" mass="24449">MVNGRATARDAYLSLRRVSGELLVDRRWGTETSRVADLGGVDAPGRVRYEPSGYLDLRRVLRHRDVTPQDVFLDLGCGKGRIVLQAARYEFGRVIGVEVSPELCEVARANVRARRDHLRSDVELIVADAATFDIPDDVTVIYLYNPFRGAVFAAAVDQIVSSLNRAPRRVRVIYRTPLEEDVLLGTGRFRLTRSVPGLRPTRAWAQKMSTRIYVAEPA</sequence>
<evidence type="ECO:0000256" key="3">
    <source>
        <dbReference type="ARBA" id="ARBA00022691"/>
    </source>
</evidence>
<protein>
    <recommendedName>
        <fullName evidence="4">Methyltransferase domain-containing protein</fullName>
    </recommendedName>
</protein>
<dbReference type="PANTHER" id="PTHR13610:SF11">
    <property type="entry name" value="METHYLTRANSFERASE DOMAIN-CONTAINING PROTEIN"/>
    <property type="match status" value="1"/>
</dbReference>
<keyword evidence="6" id="KW-1185">Reference proteome</keyword>
<gene>
    <name evidence="5" type="ORF">DSM104329_05285</name>
</gene>
<dbReference type="InterPro" id="IPR026170">
    <property type="entry name" value="FAM173A/B"/>
</dbReference>